<dbReference type="Proteomes" id="UP000199412">
    <property type="component" value="Unassembled WGS sequence"/>
</dbReference>
<dbReference type="STRING" id="69960.SAMN05421720_10417"/>
<dbReference type="SUPFAM" id="SSF161098">
    <property type="entry name" value="MetI-like"/>
    <property type="match status" value="1"/>
</dbReference>
<dbReference type="InterPro" id="IPR005667">
    <property type="entry name" value="Sulph_transpt2"/>
</dbReference>
<reference evidence="11 12" key="1">
    <citation type="submission" date="2016-10" db="EMBL/GenBank/DDBJ databases">
        <authorList>
            <person name="de Groot N.N."/>
        </authorList>
    </citation>
    <scope>NUCLEOTIDE SEQUENCE [LARGE SCALE GENOMIC DNA]</scope>
    <source>
        <strain evidence="11 12">ATCC 700224</strain>
    </source>
</reference>
<dbReference type="OrthoDB" id="7056428at2"/>
<evidence type="ECO:0000313" key="12">
    <source>
        <dbReference type="Proteomes" id="UP000199412"/>
    </source>
</evidence>
<evidence type="ECO:0000256" key="1">
    <source>
        <dbReference type="ARBA" id="ARBA00004651"/>
    </source>
</evidence>
<comment type="function">
    <text evidence="8">Part of the ABC transporter complex CysAWTP (TC 3.A.1.6.1) involved in sulfate/thiosulfate import. Probably responsible for the translocation of the substrate across the membrane.</text>
</comment>
<evidence type="ECO:0000256" key="6">
    <source>
        <dbReference type="ARBA" id="ARBA00023032"/>
    </source>
</evidence>
<accession>A0A1G7AMR4</accession>
<feature type="transmembrane region" description="Helical" evidence="9">
    <location>
        <begin position="62"/>
        <end position="84"/>
    </location>
</feature>
<keyword evidence="3 9" id="KW-0813">Transport</keyword>
<dbReference type="RefSeq" id="WP_092784135.1">
    <property type="nucleotide sequence ID" value="NZ_FNAP01000004.1"/>
</dbReference>
<name>A0A1G7AMR4_9PROT</name>
<evidence type="ECO:0000256" key="4">
    <source>
        <dbReference type="ARBA" id="ARBA00022692"/>
    </source>
</evidence>
<evidence type="ECO:0000256" key="2">
    <source>
        <dbReference type="ARBA" id="ARBA00011779"/>
    </source>
</evidence>
<keyword evidence="4 9" id="KW-0812">Transmembrane</keyword>
<dbReference type="GO" id="GO:0015419">
    <property type="term" value="F:ABC-type sulfate transporter activity"/>
    <property type="evidence" value="ECO:0007669"/>
    <property type="project" value="InterPro"/>
</dbReference>
<protein>
    <submittedName>
        <fullName evidence="11">Putative spermidine/putrescine transport system permease protein</fullName>
    </submittedName>
</protein>
<dbReference type="Gene3D" id="1.10.3720.10">
    <property type="entry name" value="MetI-like"/>
    <property type="match status" value="1"/>
</dbReference>
<dbReference type="PANTHER" id="PTHR30406:SF8">
    <property type="entry name" value="SULFATE TRANSPORT SYSTEM PERMEASE PROTEIN CYST"/>
    <property type="match status" value="1"/>
</dbReference>
<organism evidence="11 12">
    <name type="scientific">Rhodospira trueperi</name>
    <dbReference type="NCBI Taxonomy" id="69960"/>
    <lineage>
        <taxon>Bacteria</taxon>
        <taxon>Pseudomonadati</taxon>
        <taxon>Pseudomonadota</taxon>
        <taxon>Alphaproteobacteria</taxon>
        <taxon>Rhodospirillales</taxon>
        <taxon>Rhodospirillaceae</taxon>
        <taxon>Rhodospira</taxon>
    </lineage>
</organism>
<dbReference type="PROSITE" id="PS50928">
    <property type="entry name" value="ABC_TM1"/>
    <property type="match status" value="1"/>
</dbReference>
<gene>
    <name evidence="11" type="ORF">SAMN05421720_10417</name>
</gene>
<feature type="transmembrane region" description="Helical" evidence="9">
    <location>
        <begin position="197"/>
        <end position="220"/>
    </location>
</feature>
<keyword evidence="7 9" id="KW-0472">Membrane</keyword>
<feature type="transmembrane region" description="Helical" evidence="9">
    <location>
        <begin position="129"/>
        <end position="151"/>
    </location>
</feature>
<evidence type="ECO:0000256" key="3">
    <source>
        <dbReference type="ARBA" id="ARBA00022448"/>
    </source>
</evidence>
<proteinExistence type="inferred from homology"/>
<dbReference type="PANTHER" id="PTHR30406">
    <property type="entry name" value="SULFATE TRANSPORT SYSTEM PERMEASE PROTEIN"/>
    <property type="match status" value="1"/>
</dbReference>
<sequence>MHGRDYPRLFVLFLPLALVFTAFFLVPMARVAVVGATGEDGLAAYLSILTTPRHFESMVATVVLSVGVTATALAVSTVAGLFLVRNRFPGRSLLVSLLTFPLAFPGVVIGFLVILLAGRQGLIGSVSDLLIGDRIVFAYSMAGLFVGYLYFSIPRVILTVMATAEKIDPALEEAARSLGAPGWRVVKDVLLPALKPGFVASGAICFATAMGAFGTAFTLATNIDVLPMTIYTEFTLNANIAGAASLSIVLGLITWAALFVARSLSGTTVAVSG</sequence>
<dbReference type="GO" id="GO:0005886">
    <property type="term" value="C:plasma membrane"/>
    <property type="evidence" value="ECO:0007669"/>
    <property type="project" value="UniProtKB-SubCell"/>
</dbReference>
<comment type="similarity">
    <text evidence="9">Belongs to the binding-protein-dependent transport system permease family.</text>
</comment>
<dbReference type="AlphaFoldDB" id="A0A1G7AMR4"/>
<evidence type="ECO:0000256" key="8">
    <source>
        <dbReference type="ARBA" id="ARBA00025323"/>
    </source>
</evidence>
<keyword evidence="12" id="KW-1185">Reference proteome</keyword>
<keyword evidence="5 9" id="KW-1133">Transmembrane helix</keyword>
<evidence type="ECO:0000313" key="11">
    <source>
        <dbReference type="EMBL" id="SDE16149.1"/>
    </source>
</evidence>
<feature type="transmembrane region" description="Helical" evidence="9">
    <location>
        <begin position="93"/>
        <end position="117"/>
    </location>
</feature>
<evidence type="ECO:0000259" key="10">
    <source>
        <dbReference type="PROSITE" id="PS50928"/>
    </source>
</evidence>
<dbReference type="InterPro" id="IPR000515">
    <property type="entry name" value="MetI-like"/>
</dbReference>
<dbReference type="InterPro" id="IPR035906">
    <property type="entry name" value="MetI-like_sf"/>
</dbReference>
<comment type="subunit">
    <text evidence="2">The complex is composed of two ATP-binding proteins (CysA), two transmembrane proteins (CysT and CysW) and a solute-binding protein (CysP).</text>
</comment>
<feature type="domain" description="ABC transmembrane type-1" evidence="10">
    <location>
        <begin position="58"/>
        <end position="261"/>
    </location>
</feature>
<comment type="subcellular location">
    <subcellularLocation>
        <location evidence="1 9">Cell membrane</location>
        <topology evidence="1 9">Multi-pass membrane protein</topology>
    </subcellularLocation>
</comment>
<dbReference type="Pfam" id="PF00528">
    <property type="entry name" value="BPD_transp_1"/>
    <property type="match status" value="1"/>
</dbReference>
<evidence type="ECO:0000256" key="5">
    <source>
        <dbReference type="ARBA" id="ARBA00022989"/>
    </source>
</evidence>
<dbReference type="EMBL" id="FNAP01000004">
    <property type="protein sequence ID" value="SDE16149.1"/>
    <property type="molecule type" value="Genomic_DNA"/>
</dbReference>
<feature type="transmembrane region" description="Helical" evidence="9">
    <location>
        <begin position="240"/>
        <end position="261"/>
    </location>
</feature>
<evidence type="ECO:0000256" key="9">
    <source>
        <dbReference type="RuleBase" id="RU363032"/>
    </source>
</evidence>
<evidence type="ECO:0000256" key="7">
    <source>
        <dbReference type="ARBA" id="ARBA00023136"/>
    </source>
</evidence>
<keyword evidence="6" id="KW-0764">Sulfate transport</keyword>
<dbReference type="CDD" id="cd06261">
    <property type="entry name" value="TM_PBP2"/>
    <property type="match status" value="1"/>
</dbReference>